<reference evidence="2" key="1">
    <citation type="submission" date="2018-11" db="EMBL/GenBank/DDBJ databases">
        <authorList>
            <consortium name="Pathogen Informatics"/>
        </authorList>
    </citation>
    <scope>NUCLEOTIDE SEQUENCE</scope>
</reference>
<name>A0A448XMD0_9PLAT</name>
<organism evidence="2 3">
    <name type="scientific">Protopolystoma xenopodis</name>
    <dbReference type="NCBI Taxonomy" id="117903"/>
    <lineage>
        <taxon>Eukaryota</taxon>
        <taxon>Metazoa</taxon>
        <taxon>Spiralia</taxon>
        <taxon>Lophotrochozoa</taxon>
        <taxon>Platyhelminthes</taxon>
        <taxon>Monogenea</taxon>
        <taxon>Polyopisthocotylea</taxon>
        <taxon>Polystomatidea</taxon>
        <taxon>Polystomatidae</taxon>
        <taxon>Protopolystoma</taxon>
    </lineage>
</organism>
<evidence type="ECO:0000256" key="1">
    <source>
        <dbReference type="SAM" id="MobiDB-lite"/>
    </source>
</evidence>
<dbReference type="AlphaFoldDB" id="A0A448XMD0"/>
<feature type="region of interest" description="Disordered" evidence="1">
    <location>
        <begin position="1"/>
        <end position="53"/>
    </location>
</feature>
<dbReference type="EMBL" id="CAAALY010263808">
    <property type="protein sequence ID" value="VEL40136.1"/>
    <property type="molecule type" value="Genomic_DNA"/>
</dbReference>
<feature type="compositionally biased region" description="Basic residues" evidence="1">
    <location>
        <begin position="1"/>
        <end position="43"/>
    </location>
</feature>
<dbReference type="Proteomes" id="UP000784294">
    <property type="component" value="Unassembled WGS sequence"/>
</dbReference>
<proteinExistence type="predicted"/>
<protein>
    <submittedName>
        <fullName evidence="2">Uncharacterized protein</fullName>
    </submittedName>
</protein>
<evidence type="ECO:0000313" key="2">
    <source>
        <dbReference type="EMBL" id="VEL40136.1"/>
    </source>
</evidence>
<accession>A0A448XMD0</accession>
<sequence length="219" mass="24401">MKLPPHRQHQHQHHHSHNLHHACRHSHQHHLQQKQRQPQHHQRQAPWRPISTSVGPAHVGHLPDVMANATGHMHFHTNSTPQDASSDCPGCPPPSGLAVTSAQAQTAWTLAAEHHLPQHNLPDRPAHSPPPTSHLQAFGIKGGFRGPSFESRRTRLHGCCGQACNDDFSQLWAYSTTRPDISSSHRGRVNILCTPCLCSTRNHIKKWIYAVGNDCVIGL</sequence>
<evidence type="ECO:0000313" key="3">
    <source>
        <dbReference type="Proteomes" id="UP000784294"/>
    </source>
</evidence>
<keyword evidence="3" id="KW-1185">Reference proteome</keyword>
<comment type="caution">
    <text evidence="2">The sequence shown here is derived from an EMBL/GenBank/DDBJ whole genome shotgun (WGS) entry which is preliminary data.</text>
</comment>
<gene>
    <name evidence="2" type="ORF">PXEA_LOCUS33576</name>
</gene>